<protein>
    <submittedName>
        <fullName evidence="3">Inter-alpha-trypsin inhibitor heavy chain H5-like</fullName>
    </submittedName>
</protein>
<sequence>METFKASGLIPRKMEATFILHYEELLRRRLGKYQYTVSIRPQQLVAKLRVEVNILENSGINSLEVLPLQNNKGKGEGSTKDHPTPPPSTVVGQTKTLAKVTFNPNFVQQAAISRNGILADFIIQYDVNRELSVGEVQWMKIGPLRPTYHLIYLHGIVAGTNINDALQTSAKILNDYITQNEAESRSTSILVFLTDGRPTMGETQTSKIVHNLKEAIRGRFCTFTIGIGNDVDQHLLERLALENCGMMRLIPENEDAATLLKGLVRKITPWISVSLVSAFPKPDGFLLPPLLNGSFPKLSLKLTD</sequence>
<dbReference type="InterPro" id="IPR036465">
    <property type="entry name" value="vWFA_dom_sf"/>
</dbReference>
<dbReference type="SUPFAM" id="SSF53300">
    <property type="entry name" value="vWA-like"/>
    <property type="match status" value="1"/>
</dbReference>
<gene>
    <name evidence="3" type="primary">LOC106547530</name>
</gene>
<dbReference type="PANTHER" id="PTHR10338">
    <property type="entry name" value="INTER-ALPHA-TRYPSIN INHIBITOR HEAVY CHAIN FAMILY MEMBER"/>
    <property type="match status" value="1"/>
</dbReference>
<organism evidence="2 3">
    <name type="scientific">Thamnophis sirtalis</name>
    <dbReference type="NCBI Taxonomy" id="35019"/>
    <lineage>
        <taxon>Eukaryota</taxon>
        <taxon>Metazoa</taxon>
        <taxon>Chordata</taxon>
        <taxon>Craniata</taxon>
        <taxon>Vertebrata</taxon>
        <taxon>Euteleostomi</taxon>
        <taxon>Lepidosauria</taxon>
        <taxon>Squamata</taxon>
        <taxon>Bifurcata</taxon>
        <taxon>Unidentata</taxon>
        <taxon>Episquamata</taxon>
        <taxon>Toxicofera</taxon>
        <taxon>Serpentes</taxon>
        <taxon>Colubroidea</taxon>
        <taxon>Colubridae</taxon>
        <taxon>Natricinae</taxon>
        <taxon>Thamnophis</taxon>
    </lineage>
</organism>
<dbReference type="InterPro" id="IPR002035">
    <property type="entry name" value="VWF_A"/>
</dbReference>
<evidence type="ECO:0000259" key="1">
    <source>
        <dbReference type="PROSITE" id="PS50234"/>
    </source>
</evidence>
<evidence type="ECO:0000313" key="3">
    <source>
        <dbReference type="RefSeq" id="XP_013920217.1"/>
    </source>
</evidence>
<dbReference type="InterPro" id="IPR050934">
    <property type="entry name" value="ITIH"/>
</dbReference>
<evidence type="ECO:0000313" key="2">
    <source>
        <dbReference type="Proteomes" id="UP000504617"/>
    </source>
</evidence>
<proteinExistence type="predicted"/>
<dbReference type="Proteomes" id="UP000504617">
    <property type="component" value="Unplaced"/>
</dbReference>
<dbReference type="Gene3D" id="3.40.50.410">
    <property type="entry name" value="von Willebrand factor, type A domain"/>
    <property type="match status" value="1"/>
</dbReference>
<dbReference type="OrthoDB" id="299997at2759"/>
<name>A0A6I9Y0B3_9SAUR</name>
<dbReference type="GeneID" id="106547530"/>
<feature type="domain" description="VWFA" evidence="1">
    <location>
        <begin position="159"/>
        <end position="267"/>
    </location>
</feature>
<reference evidence="3" key="1">
    <citation type="submission" date="2025-08" db="UniProtKB">
        <authorList>
            <consortium name="RefSeq"/>
        </authorList>
    </citation>
    <scope>IDENTIFICATION</scope>
    <source>
        <tissue evidence="3">Skeletal muscle</tissue>
    </source>
</reference>
<accession>A0A6I9Y0B3</accession>
<keyword evidence="2" id="KW-1185">Reference proteome</keyword>
<dbReference type="KEGG" id="tsr:106547530"/>
<dbReference type="RefSeq" id="XP_013920217.1">
    <property type="nucleotide sequence ID" value="XM_014064742.1"/>
</dbReference>
<dbReference type="AlphaFoldDB" id="A0A6I9Y0B3"/>
<dbReference type="Pfam" id="PF00092">
    <property type="entry name" value="VWA"/>
    <property type="match status" value="1"/>
</dbReference>
<dbReference type="PROSITE" id="PS50234">
    <property type="entry name" value="VWFA"/>
    <property type="match status" value="1"/>
</dbReference>
<dbReference type="PANTHER" id="PTHR10338:SF62">
    <property type="entry name" value="INTER-ALPHA-TRYPSIN INHIBITOR HEAVY CHAIN H5"/>
    <property type="match status" value="1"/>
</dbReference>